<dbReference type="GO" id="GO:0030154">
    <property type="term" value="P:cell differentiation"/>
    <property type="evidence" value="ECO:0007669"/>
    <property type="project" value="TreeGrafter"/>
</dbReference>
<dbReference type="OrthoDB" id="5794312at2759"/>
<dbReference type="InterPro" id="IPR001132">
    <property type="entry name" value="SMAD_dom_Dwarfin-type"/>
</dbReference>
<feature type="compositionally biased region" description="Low complexity" evidence="3">
    <location>
        <begin position="20"/>
        <end position="34"/>
    </location>
</feature>
<dbReference type="GO" id="GO:0060395">
    <property type="term" value="P:SMAD protein signal transduction"/>
    <property type="evidence" value="ECO:0007669"/>
    <property type="project" value="TreeGrafter"/>
</dbReference>
<reference evidence="5 6" key="1">
    <citation type="submission" date="2018-10" db="EMBL/GenBank/DDBJ databases">
        <authorList>
            <consortium name="Pathogen Informatics"/>
        </authorList>
    </citation>
    <scope>NUCLEOTIDE SEQUENCE [LARGE SCALE GENOMIC DNA]</scope>
</reference>
<evidence type="ECO:0000256" key="3">
    <source>
        <dbReference type="SAM" id="MobiDB-lite"/>
    </source>
</evidence>
<dbReference type="STRING" id="53468.A0A0R3UL18"/>
<name>A0A0R3UL18_MESCO</name>
<evidence type="ECO:0000256" key="2">
    <source>
        <dbReference type="ARBA" id="ARBA00023163"/>
    </source>
</evidence>
<dbReference type="PROSITE" id="PS51076">
    <property type="entry name" value="MH2"/>
    <property type="match status" value="1"/>
</dbReference>
<gene>
    <name evidence="5" type="ORF">MCOS_LOCUS8346</name>
</gene>
<feature type="region of interest" description="Disordered" evidence="3">
    <location>
        <begin position="1"/>
        <end position="44"/>
    </location>
</feature>
<dbReference type="InterPro" id="IPR017855">
    <property type="entry name" value="SMAD-like_dom_sf"/>
</dbReference>
<dbReference type="GO" id="GO:0032924">
    <property type="term" value="P:activin receptor signaling pathway"/>
    <property type="evidence" value="ECO:0007669"/>
    <property type="project" value="TreeGrafter"/>
</dbReference>
<protein>
    <recommendedName>
        <fullName evidence="4">MH2 domain-containing protein</fullName>
    </recommendedName>
</protein>
<dbReference type="PANTHER" id="PTHR13703">
    <property type="entry name" value="SMAD"/>
    <property type="match status" value="1"/>
</dbReference>
<evidence type="ECO:0000313" key="5">
    <source>
        <dbReference type="EMBL" id="VDD82343.1"/>
    </source>
</evidence>
<evidence type="ECO:0000256" key="1">
    <source>
        <dbReference type="ARBA" id="ARBA00023015"/>
    </source>
</evidence>
<dbReference type="GO" id="GO:0000981">
    <property type="term" value="F:DNA-binding transcription factor activity, RNA polymerase II-specific"/>
    <property type="evidence" value="ECO:0007669"/>
    <property type="project" value="TreeGrafter"/>
</dbReference>
<proteinExistence type="predicted"/>
<dbReference type="SMART" id="SM00524">
    <property type="entry name" value="DWB"/>
    <property type="match status" value="1"/>
</dbReference>
<accession>A0A0R3UL18</accession>
<dbReference type="SUPFAM" id="SSF49879">
    <property type="entry name" value="SMAD/FHA domain"/>
    <property type="match status" value="1"/>
</dbReference>
<dbReference type="Pfam" id="PF03166">
    <property type="entry name" value="MH2"/>
    <property type="match status" value="1"/>
</dbReference>
<sequence>MSHLALRRAATDYPSSNDDSQLVSPSSVASGSTSNTLTASLPTRPFHATSPYADSLSQPCERNQALLTGDGSGRWNVPDEDSEGQNRFGDFSASSHTDISHFSNSNFDAPLHSFSHSMTPSLKNWCSVFYYELNNRVGDVFHASKPKLTVDGFTAPSLGTERFSLGGLSHVNRPLQVDMTRRHIVAMLLLVAAWGDTLQPSGMGEERQRWKAFDPFIALLNELPCGVTVCCCLRLTLKSLNKSDCAWEVKRTQGIELGHTSDPVRSQREVNMSTLSGIDANLALAREMRYWFLLMKLNEESAAGA</sequence>
<dbReference type="InterPro" id="IPR008984">
    <property type="entry name" value="SMAD_FHA_dom_sf"/>
</dbReference>
<dbReference type="PANTHER" id="PTHR13703:SF25">
    <property type="entry name" value="MOTHERS AGAINST DECAPENTAPLEGIC HOMOLOG"/>
    <property type="match status" value="1"/>
</dbReference>
<feature type="domain" description="MH2" evidence="4">
    <location>
        <begin position="125"/>
        <end position="305"/>
    </location>
</feature>
<dbReference type="GO" id="GO:0009653">
    <property type="term" value="P:anatomical structure morphogenesis"/>
    <property type="evidence" value="ECO:0007669"/>
    <property type="project" value="TreeGrafter"/>
</dbReference>
<organism evidence="5 6">
    <name type="scientific">Mesocestoides corti</name>
    <name type="common">Flatworm</name>
    <dbReference type="NCBI Taxonomy" id="53468"/>
    <lineage>
        <taxon>Eukaryota</taxon>
        <taxon>Metazoa</taxon>
        <taxon>Spiralia</taxon>
        <taxon>Lophotrochozoa</taxon>
        <taxon>Platyhelminthes</taxon>
        <taxon>Cestoda</taxon>
        <taxon>Eucestoda</taxon>
        <taxon>Cyclophyllidea</taxon>
        <taxon>Mesocestoididae</taxon>
        <taxon>Mesocestoides</taxon>
    </lineage>
</organism>
<keyword evidence="2" id="KW-0804">Transcription</keyword>
<evidence type="ECO:0000259" key="4">
    <source>
        <dbReference type="PROSITE" id="PS51076"/>
    </source>
</evidence>
<dbReference type="GO" id="GO:0071144">
    <property type="term" value="C:heteromeric SMAD protein complex"/>
    <property type="evidence" value="ECO:0007669"/>
    <property type="project" value="TreeGrafter"/>
</dbReference>
<keyword evidence="1" id="KW-0805">Transcription regulation</keyword>
<dbReference type="GO" id="GO:0045944">
    <property type="term" value="P:positive regulation of transcription by RNA polymerase II"/>
    <property type="evidence" value="ECO:0007669"/>
    <property type="project" value="TreeGrafter"/>
</dbReference>
<dbReference type="Proteomes" id="UP000267029">
    <property type="component" value="Unassembled WGS sequence"/>
</dbReference>
<evidence type="ECO:0000313" key="6">
    <source>
        <dbReference type="Proteomes" id="UP000267029"/>
    </source>
</evidence>
<keyword evidence="6" id="KW-1185">Reference proteome</keyword>
<dbReference type="GO" id="GO:0000978">
    <property type="term" value="F:RNA polymerase II cis-regulatory region sequence-specific DNA binding"/>
    <property type="evidence" value="ECO:0007669"/>
    <property type="project" value="TreeGrafter"/>
</dbReference>
<dbReference type="AlphaFoldDB" id="A0A0R3UL18"/>
<dbReference type="EMBL" id="UXSR01005497">
    <property type="protein sequence ID" value="VDD82343.1"/>
    <property type="molecule type" value="Genomic_DNA"/>
</dbReference>
<dbReference type="InterPro" id="IPR013790">
    <property type="entry name" value="Dwarfin"/>
</dbReference>
<feature type="region of interest" description="Disordered" evidence="3">
    <location>
        <begin position="64"/>
        <end position="90"/>
    </location>
</feature>
<dbReference type="GO" id="GO:0070411">
    <property type="term" value="F:I-SMAD binding"/>
    <property type="evidence" value="ECO:0007669"/>
    <property type="project" value="TreeGrafter"/>
</dbReference>
<dbReference type="Gene3D" id="2.60.200.10">
    <property type="match status" value="1"/>
</dbReference>